<protein>
    <submittedName>
        <fullName evidence="8">TolC family protein</fullName>
    </submittedName>
</protein>
<dbReference type="KEGG" id="ssua:FPZ54_15685"/>
<keyword evidence="6" id="KW-0472">Membrane</keyword>
<keyword evidence="7" id="KW-0998">Cell outer membrane</keyword>
<comment type="subcellular location">
    <subcellularLocation>
        <location evidence="1">Cell outer membrane</location>
    </subcellularLocation>
</comment>
<dbReference type="GO" id="GO:0015562">
    <property type="term" value="F:efflux transmembrane transporter activity"/>
    <property type="evidence" value="ECO:0007669"/>
    <property type="project" value="InterPro"/>
</dbReference>
<dbReference type="GO" id="GO:0015288">
    <property type="term" value="F:porin activity"/>
    <property type="evidence" value="ECO:0007669"/>
    <property type="project" value="TreeGrafter"/>
</dbReference>
<evidence type="ECO:0000313" key="9">
    <source>
        <dbReference type="Proteomes" id="UP000318055"/>
    </source>
</evidence>
<evidence type="ECO:0000256" key="4">
    <source>
        <dbReference type="ARBA" id="ARBA00022452"/>
    </source>
</evidence>
<organism evidence="8 9">
    <name type="scientific">Sphingomonas suaedae</name>
    <dbReference type="NCBI Taxonomy" id="2599297"/>
    <lineage>
        <taxon>Bacteria</taxon>
        <taxon>Pseudomonadati</taxon>
        <taxon>Pseudomonadota</taxon>
        <taxon>Alphaproteobacteria</taxon>
        <taxon>Sphingomonadales</taxon>
        <taxon>Sphingomonadaceae</taxon>
        <taxon>Sphingomonas</taxon>
    </lineage>
</organism>
<dbReference type="Gene3D" id="1.20.1600.10">
    <property type="entry name" value="Outer membrane efflux proteins (OEP)"/>
    <property type="match status" value="1"/>
</dbReference>
<keyword evidence="9" id="KW-1185">Reference proteome</keyword>
<dbReference type="EMBL" id="CP042239">
    <property type="protein sequence ID" value="QDX27301.1"/>
    <property type="molecule type" value="Genomic_DNA"/>
</dbReference>
<evidence type="ECO:0000256" key="2">
    <source>
        <dbReference type="ARBA" id="ARBA00007613"/>
    </source>
</evidence>
<comment type="similarity">
    <text evidence="2">Belongs to the outer membrane factor (OMF) (TC 1.B.17) family.</text>
</comment>
<proteinExistence type="inferred from homology"/>
<name>A0A518RIP5_9SPHN</name>
<evidence type="ECO:0000256" key="5">
    <source>
        <dbReference type="ARBA" id="ARBA00022692"/>
    </source>
</evidence>
<dbReference type="GO" id="GO:1990281">
    <property type="term" value="C:efflux pump complex"/>
    <property type="evidence" value="ECO:0007669"/>
    <property type="project" value="TreeGrafter"/>
</dbReference>
<dbReference type="PANTHER" id="PTHR30026:SF22">
    <property type="entry name" value="OUTER MEMBRANE EFFLUX PROTEIN"/>
    <property type="match status" value="1"/>
</dbReference>
<dbReference type="RefSeq" id="WP_145848725.1">
    <property type="nucleotide sequence ID" value="NZ_CP042239.1"/>
</dbReference>
<evidence type="ECO:0000256" key="7">
    <source>
        <dbReference type="ARBA" id="ARBA00023237"/>
    </source>
</evidence>
<evidence type="ECO:0000256" key="3">
    <source>
        <dbReference type="ARBA" id="ARBA00022448"/>
    </source>
</evidence>
<evidence type="ECO:0000256" key="1">
    <source>
        <dbReference type="ARBA" id="ARBA00004442"/>
    </source>
</evidence>
<dbReference type="Pfam" id="PF02321">
    <property type="entry name" value="OEP"/>
    <property type="match status" value="2"/>
</dbReference>
<evidence type="ECO:0000313" key="8">
    <source>
        <dbReference type="EMBL" id="QDX27301.1"/>
    </source>
</evidence>
<gene>
    <name evidence="8" type="ORF">FPZ54_15685</name>
</gene>
<dbReference type="InterPro" id="IPR003423">
    <property type="entry name" value="OMP_efflux"/>
</dbReference>
<dbReference type="OrthoDB" id="7424012at2"/>
<sequence length="424" mass="43282">MLAALIMIAVAVAPQSDEAPLTLDQAITEAQANAPMVAEAEAEGDAAVARTLQARAAGLPTATASGSLATGRLDPGGFFGLGAADVTPRAAQVSVEQPLFTGGRVGAVVDQARAGERAAASGLNAVRAGLAADVADAYGGLVVAEEQEHLYAQLVTVTQGLLNHAQDRFDVGDAPRTDVSQAKARLAEARAGLAQANGQALVARARLARLIGRVPGTLAPLPPPPDTPATLEDALLTAHANNPAIARAQAALDGARAAERGARANGMPTLGAFADASSVRDQFFPGYRGDSVAVGVRLRWQFFDGGRTRGRASEAEAGVRAARARLDQARAGINEAVTAAFATLSTAALVEVATADRASAAVEAAANISDEVRVGQKPQIDLLDAEREALAARTAALQARALRVAAAYRLRALMGNAGTREVQP</sequence>
<dbReference type="AlphaFoldDB" id="A0A518RIP5"/>
<keyword evidence="5" id="KW-0812">Transmembrane</keyword>
<keyword evidence="4" id="KW-1134">Transmembrane beta strand</keyword>
<dbReference type="GO" id="GO:0009279">
    <property type="term" value="C:cell outer membrane"/>
    <property type="evidence" value="ECO:0007669"/>
    <property type="project" value="UniProtKB-SubCell"/>
</dbReference>
<reference evidence="8 9" key="1">
    <citation type="submission" date="2019-07" db="EMBL/GenBank/DDBJ databases">
        <title>Sphingomonas alkalisoli sp. nov., isolated from rhizosphere soil of Suaedae salsa.</title>
        <authorList>
            <person name="Zhang H."/>
            <person name="Xu L."/>
            <person name="Zhang J.-X."/>
            <person name="Sun J.-Q."/>
        </authorList>
    </citation>
    <scope>NUCLEOTIDE SEQUENCE [LARGE SCALE GENOMIC DNA]</scope>
    <source>
        <strain evidence="8 9">XS-10</strain>
    </source>
</reference>
<dbReference type="SUPFAM" id="SSF56954">
    <property type="entry name" value="Outer membrane efflux proteins (OEP)"/>
    <property type="match status" value="1"/>
</dbReference>
<accession>A0A518RIP5</accession>
<dbReference type="PANTHER" id="PTHR30026">
    <property type="entry name" value="OUTER MEMBRANE PROTEIN TOLC"/>
    <property type="match status" value="1"/>
</dbReference>
<keyword evidence="3" id="KW-0813">Transport</keyword>
<dbReference type="InterPro" id="IPR051906">
    <property type="entry name" value="TolC-like"/>
</dbReference>
<evidence type="ECO:0000256" key="6">
    <source>
        <dbReference type="ARBA" id="ARBA00023136"/>
    </source>
</evidence>
<dbReference type="Proteomes" id="UP000318055">
    <property type="component" value="Chromosome"/>
</dbReference>